<protein>
    <submittedName>
        <fullName evidence="2">ATP-grasp-modified RiPP</fullName>
    </submittedName>
</protein>
<sequence>MTHQRDLLAPTNSRFPLAGSTLVPSGVDAPSPIGLRPWCLRRARPAGPGRVVPSWMYDHDRQLAVDATGCPLIDTVWGDPSASTTSSTDGEDGPSSEDWDND</sequence>
<feature type="compositionally biased region" description="Acidic residues" evidence="1">
    <location>
        <begin position="89"/>
        <end position="102"/>
    </location>
</feature>
<reference evidence="3" key="1">
    <citation type="journal article" date="2019" name="Int. J. Syst. Evol. Microbiol.">
        <title>The Global Catalogue of Microorganisms (GCM) 10K type strain sequencing project: providing services to taxonomists for standard genome sequencing and annotation.</title>
        <authorList>
            <consortium name="The Broad Institute Genomics Platform"/>
            <consortium name="The Broad Institute Genome Sequencing Center for Infectious Disease"/>
            <person name="Wu L."/>
            <person name="Ma J."/>
        </authorList>
    </citation>
    <scope>NUCLEOTIDE SEQUENCE [LARGE SCALE GENOMIC DNA]</scope>
    <source>
        <strain evidence="3">JCM 12165</strain>
    </source>
</reference>
<comment type="caution">
    <text evidence="2">The sequence shown here is derived from an EMBL/GenBank/DDBJ whole genome shotgun (WGS) entry which is preliminary data.</text>
</comment>
<gene>
    <name evidence="2" type="primary">tgmA</name>
    <name evidence="2" type="ORF">ACFSCY_21405</name>
</gene>
<dbReference type="EMBL" id="JBHUCP010000017">
    <property type="protein sequence ID" value="MFD1531993.1"/>
    <property type="molecule type" value="Genomic_DNA"/>
</dbReference>
<proteinExistence type="predicted"/>
<feature type="region of interest" description="Disordered" evidence="1">
    <location>
        <begin position="1"/>
        <end position="28"/>
    </location>
</feature>
<dbReference type="InterPro" id="IPR026496">
    <property type="entry name" value="GRASP_targ"/>
</dbReference>
<feature type="region of interest" description="Disordered" evidence="1">
    <location>
        <begin position="76"/>
        <end position="102"/>
    </location>
</feature>
<dbReference type="Proteomes" id="UP001597145">
    <property type="component" value="Unassembled WGS sequence"/>
</dbReference>
<dbReference type="NCBIfam" id="TIGR04186">
    <property type="entry name" value="GRASP_targ"/>
    <property type="match status" value="1"/>
</dbReference>
<evidence type="ECO:0000313" key="3">
    <source>
        <dbReference type="Proteomes" id="UP001597145"/>
    </source>
</evidence>
<accession>A0ABW4FMZ2</accession>
<evidence type="ECO:0000313" key="2">
    <source>
        <dbReference type="EMBL" id="MFD1531993.1"/>
    </source>
</evidence>
<evidence type="ECO:0000256" key="1">
    <source>
        <dbReference type="SAM" id="MobiDB-lite"/>
    </source>
</evidence>
<dbReference type="RefSeq" id="WP_343980341.1">
    <property type="nucleotide sequence ID" value="NZ_BAAAJG010000012.1"/>
</dbReference>
<keyword evidence="3" id="KW-1185">Reference proteome</keyword>
<organism evidence="2 3">
    <name type="scientific">Pseudonocardia aurantiaca</name>
    <dbReference type="NCBI Taxonomy" id="75290"/>
    <lineage>
        <taxon>Bacteria</taxon>
        <taxon>Bacillati</taxon>
        <taxon>Actinomycetota</taxon>
        <taxon>Actinomycetes</taxon>
        <taxon>Pseudonocardiales</taxon>
        <taxon>Pseudonocardiaceae</taxon>
        <taxon>Pseudonocardia</taxon>
    </lineage>
</organism>
<name>A0ABW4FMZ2_9PSEU</name>